<evidence type="ECO:0000313" key="1">
    <source>
        <dbReference type="EMBL" id="KAK3393875.1"/>
    </source>
</evidence>
<proteinExistence type="predicted"/>
<sequence length="250" mass="26645">MVTTYAITVSNQCNEPRAFLLSFSPFNNSTPLSNATNPIYQQSPILESGPHSQTTFSLTNEYFAVYGTMSTTQVGNVHVTSSNSMGPVTLGPNGTYAKLATINGDGVDPAWDTTPSAGVEPKTTAAPGAFTIETDQYLKPGNPNNIYIGLGARDPTNPNRVVPVTTFAAEPQTKNIITPVPKYYVCAYYHGESATMVETSMSDGLAVDFSGAKGSNPQASFVYNKDGKFVPADDSMTANGVKWTFGQDHN</sequence>
<reference evidence="1" key="2">
    <citation type="submission" date="2023-06" db="EMBL/GenBank/DDBJ databases">
        <authorList>
            <consortium name="Lawrence Berkeley National Laboratory"/>
            <person name="Haridas S."/>
            <person name="Hensen N."/>
            <person name="Bonometti L."/>
            <person name="Westerberg I."/>
            <person name="Brannstrom I.O."/>
            <person name="Guillou S."/>
            <person name="Cros-Aarteil S."/>
            <person name="Calhoun S."/>
            <person name="Kuo A."/>
            <person name="Mondo S."/>
            <person name="Pangilinan J."/>
            <person name="Riley R."/>
            <person name="LaButti K."/>
            <person name="Andreopoulos B."/>
            <person name="Lipzen A."/>
            <person name="Chen C."/>
            <person name="Yanf M."/>
            <person name="Daum C."/>
            <person name="Ng V."/>
            <person name="Clum A."/>
            <person name="Steindorff A."/>
            <person name="Ohm R."/>
            <person name="Martin F."/>
            <person name="Silar P."/>
            <person name="Natvig D."/>
            <person name="Lalanne C."/>
            <person name="Gautier V."/>
            <person name="Ament-velasquez S.L."/>
            <person name="Kruys A."/>
            <person name="Hutchinson M.I."/>
            <person name="Powell A.J."/>
            <person name="Barry K."/>
            <person name="Miller A.N."/>
            <person name="Grigoriev I.V."/>
            <person name="Debuchy R."/>
            <person name="Gladieux P."/>
            <person name="Thoren M.H."/>
            <person name="Johannesson H."/>
        </authorList>
    </citation>
    <scope>NUCLEOTIDE SEQUENCE</scope>
    <source>
        <strain evidence="1">CBS 232.78</strain>
    </source>
</reference>
<gene>
    <name evidence="1" type="ORF">B0H63DRAFT_459431</name>
</gene>
<dbReference type="EMBL" id="JAULSW010000001">
    <property type="protein sequence ID" value="KAK3393875.1"/>
    <property type="molecule type" value="Genomic_DNA"/>
</dbReference>
<organism evidence="1 2">
    <name type="scientific">Podospora didyma</name>
    <dbReference type="NCBI Taxonomy" id="330526"/>
    <lineage>
        <taxon>Eukaryota</taxon>
        <taxon>Fungi</taxon>
        <taxon>Dikarya</taxon>
        <taxon>Ascomycota</taxon>
        <taxon>Pezizomycotina</taxon>
        <taxon>Sordariomycetes</taxon>
        <taxon>Sordariomycetidae</taxon>
        <taxon>Sordariales</taxon>
        <taxon>Podosporaceae</taxon>
        <taxon>Podospora</taxon>
    </lineage>
</organism>
<name>A0AAE0P5W6_9PEZI</name>
<accession>A0AAE0P5W6</accession>
<reference evidence="1" key="1">
    <citation type="journal article" date="2023" name="Mol. Phylogenet. Evol.">
        <title>Genome-scale phylogeny and comparative genomics of the fungal order Sordariales.</title>
        <authorList>
            <person name="Hensen N."/>
            <person name="Bonometti L."/>
            <person name="Westerberg I."/>
            <person name="Brannstrom I.O."/>
            <person name="Guillou S."/>
            <person name="Cros-Aarteil S."/>
            <person name="Calhoun S."/>
            <person name="Haridas S."/>
            <person name="Kuo A."/>
            <person name="Mondo S."/>
            <person name="Pangilinan J."/>
            <person name="Riley R."/>
            <person name="LaButti K."/>
            <person name="Andreopoulos B."/>
            <person name="Lipzen A."/>
            <person name="Chen C."/>
            <person name="Yan M."/>
            <person name="Daum C."/>
            <person name="Ng V."/>
            <person name="Clum A."/>
            <person name="Steindorff A."/>
            <person name="Ohm R.A."/>
            <person name="Martin F."/>
            <person name="Silar P."/>
            <person name="Natvig D.O."/>
            <person name="Lalanne C."/>
            <person name="Gautier V."/>
            <person name="Ament-Velasquez S.L."/>
            <person name="Kruys A."/>
            <person name="Hutchinson M.I."/>
            <person name="Powell A.J."/>
            <person name="Barry K."/>
            <person name="Miller A.N."/>
            <person name="Grigoriev I.V."/>
            <person name="Debuchy R."/>
            <person name="Gladieux P."/>
            <person name="Hiltunen Thoren M."/>
            <person name="Johannesson H."/>
        </authorList>
    </citation>
    <scope>NUCLEOTIDE SEQUENCE</scope>
    <source>
        <strain evidence="1">CBS 232.78</strain>
    </source>
</reference>
<dbReference type="AlphaFoldDB" id="A0AAE0P5W6"/>
<dbReference type="Proteomes" id="UP001285441">
    <property type="component" value="Unassembled WGS sequence"/>
</dbReference>
<comment type="caution">
    <text evidence="1">The sequence shown here is derived from an EMBL/GenBank/DDBJ whole genome shotgun (WGS) entry which is preliminary data.</text>
</comment>
<keyword evidence="2" id="KW-1185">Reference proteome</keyword>
<evidence type="ECO:0000313" key="2">
    <source>
        <dbReference type="Proteomes" id="UP001285441"/>
    </source>
</evidence>
<protein>
    <submittedName>
        <fullName evidence="1">Uncharacterized protein</fullName>
    </submittedName>
</protein>